<reference evidence="3" key="1">
    <citation type="submission" date="2018-03" db="EMBL/GenBank/DDBJ databases">
        <authorList>
            <person name="Keele B.F."/>
        </authorList>
    </citation>
    <scope>NUCLEOTIDE SEQUENCE [LARGE SCALE GENOMIC DNA]</scope>
</reference>
<evidence type="ECO:0000313" key="2">
    <source>
        <dbReference type="EMBL" id="AWN04211.1"/>
    </source>
</evidence>
<keyword evidence="1" id="KW-0472">Membrane</keyword>
<dbReference type="GeneID" id="40102475"/>
<proteinExistence type="predicted"/>
<evidence type="ECO:0008006" key="4">
    <source>
        <dbReference type="Google" id="ProtNLM"/>
    </source>
</evidence>
<feature type="transmembrane region" description="Helical" evidence="1">
    <location>
        <begin position="43"/>
        <end position="66"/>
    </location>
</feature>
<organism evidence="2 3">
    <name type="scientific">Gordonia phage Sour</name>
    <dbReference type="NCBI Taxonomy" id="2182349"/>
    <lineage>
        <taxon>Viruses</taxon>
        <taxon>Duplodnaviria</taxon>
        <taxon>Heunggongvirae</taxon>
        <taxon>Uroviricota</taxon>
        <taxon>Caudoviricetes</taxon>
        <taxon>Sourvirus</taxon>
        <taxon>Sourvirus sour</taxon>
    </lineage>
</organism>
<keyword evidence="1" id="KW-1133">Transmembrane helix</keyword>
<protein>
    <recommendedName>
        <fullName evidence="4">DUF1360 domain-containing protein</fullName>
    </recommendedName>
</protein>
<dbReference type="RefSeq" id="YP_009625581.1">
    <property type="nucleotide sequence ID" value="NC_042132.1"/>
</dbReference>
<evidence type="ECO:0000313" key="3">
    <source>
        <dbReference type="Proteomes" id="UP000246591"/>
    </source>
</evidence>
<name>A0A2U8UL52_9CAUD</name>
<keyword evidence="3" id="KW-1185">Reference proteome</keyword>
<dbReference type="Proteomes" id="UP000246591">
    <property type="component" value="Segment"/>
</dbReference>
<gene>
    <name evidence="2" type="primary">10</name>
    <name evidence="2" type="ORF">PBI_SOUR_10</name>
</gene>
<evidence type="ECO:0000256" key="1">
    <source>
        <dbReference type="SAM" id="Phobius"/>
    </source>
</evidence>
<accession>A0A2U8UL52</accession>
<sequence length="108" mass="11803">MTVLVLVIYVLAVMRVVRLINYDTVLDTPRIAIVKVFGPESKVVYFVTCPWCVGFWVALASAIIPVLIIGWPWWALIGIALATSHLVGAFAGLTADEDMEIEEVVAGD</sequence>
<dbReference type="KEGG" id="vg:40102475"/>
<keyword evidence="1" id="KW-0812">Transmembrane</keyword>
<dbReference type="EMBL" id="MH153810">
    <property type="protein sequence ID" value="AWN04211.1"/>
    <property type="molecule type" value="Genomic_DNA"/>
</dbReference>
<feature type="transmembrane region" description="Helical" evidence="1">
    <location>
        <begin position="73"/>
        <end position="93"/>
    </location>
</feature>